<evidence type="ECO:0000256" key="5">
    <source>
        <dbReference type="ARBA" id="ARBA00023239"/>
    </source>
</evidence>
<keyword evidence="4" id="KW-0520">NAD</keyword>
<reference evidence="9 10" key="1">
    <citation type="submission" date="2018-06" db="EMBL/GenBank/DDBJ databases">
        <title>Whole genome sequencing of a novel hydrocarbon degrading bacterial strain, PW21 isolated from oil contaminated produced water sample.</title>
        <authorList>
            <person name="Nagkirti P."/>
            <person name="Shaikh A."/>
            <person name="Gowdaman V."/>
            <person name="Engineer A.E."/>
            <person name="Dagar S."/>
            <person name="Dhakephalkar P.K."/>
        </authorList>
    </citation>
    <scope>NUCLEOTIDE SEQUENCE [LARGE SCALE GENOMIC DNA]</scope>
    <source>
        <strain evidence="9 10">PW21</strain>
    </source>
</reference>
<dbReference type="PANTHER" id="PTHR43622">
    <property type="entry name" value="3-DEHYDROQUINATE SYNTHASE"/>
    <property type="match status" value="1"/>
</dbReference>
<evidence type="ECO:0000313" key="10">
    <source>
        <dbReference type="Proteomes" id="UP000248783"/>
    </source>
</evidence>
<dbReference type="GO" id="GO:0009073">
    <property type="term" value="P:aromatic amino acid family biosynthetic process"/>
    <property type="evidence" value="ECO:0007669"/>
    <property type="project" value="InterPro"/>
</dbReference>
<dbReference type="InterPro" id="IPR050071">
    <property type="entry name" value="Dehydroquinate_synthase"/>
</dbReference>
<feature type="domain" description="3-dehydroquinate synthase C-terminal" evidence="8">
    <location>
        <begin position="197"/>
        <end position="339"/>
    </location>
</feature>
<evidence type="ECO:0000259" key="8">
    <source>
        <dbReference type="Pfam" id="PF24621"/>
    </source>
</evidence>
<dbReference type="PIRSF" id="PIRSF001455">
    <property type="entry name" value="DHQ_synth"/>
    <property type="match status" value="1"/>
</dbReference>
<keyword evidence="5" id="KW-0456">Lyase</keyword>
<dbReference type="PANTHER" id="PTHR43622:SF1">
    <property type="entry name" value="3-DEHYDROQUINATE SYNTHASE"/>
    <property type="match status" value="1"/>
</dbReference>
<dbReference type="Pfam" id="PF24621">
    <property type="entry name" value="DHQS_C"/>
    <property type="match status" value="1"/>
</dbReference>
<keyword evidence="10" id="KW-1185">Reference proteome</keyword>
<dbReference type="InterPro" id="IPR030960">
    <property type="entry name" value="DHQS/DOIS_N"/>
</dbReference>
<dbReference type="SUPFAM" id="SSF56796">
    <property type="entry name" value="Dehydroquinate synthase-like"/>
    <property type="match status" value="1"/>
</dbReference>
<comment type="caution">
    <text evidence="9">The sequence shown here is derived from an EMBL/GenBank/DDBJ whole genome shotgun (WGS) entry which is preliminary data.</text>
</comment>
<proteinExistence type="predicted"/>
<dbReference type="Proteomes" id="UP000248783">
    <property type="component" value="Unassembled WGS sequence"/>
</dbReference>
<evidence type="ECO:0000256" key="3">
    <source>
        <dbReference type="ARBA" id="ARBA00022723"/>
    </source>
</evidence>
<protein>
    <submittedName>
        <fullName evidence="9">Uncharacterized protein</fullName>
    </submittedName>
</protein>
<name>A0A2W5WLC6_9MICO</name>
<organism evidence="9 10">
    <name type="scientific">Xylanimonas oleitrophica</name>
    <dbReference type="NCBI Taxonomy" id="2607479"/>
    <lineage>
        <taxon>Bacteria</taxon>
        <taxon>Bacillati</taxon>
        <taxon>Actinomycetota</taxon>
        <taxon>Actinomycetes</taxon>
        <taxon>Micrococcales</taxon>
        <taxon>Promicromonosporaceae</taxon>
        <taxon>Xylanimonas</taxon>
    </lineage>
</organism>
<dbReference type="Gene3D" id="1.20.1090.10">
    <property type="entry name" value="Dehydroquinate synthase-like - alpha domain"/>
    <property type="match status" value="1"/>
</dbReference>
<sequence>MTTYLATAMPSPEAGTLVEVDFPFGHETTPLAYGVDCEDRLVDRVAEVVPPGLVVVVADRNVAGVANRVRNLLAARGRRSALLTVDATESAKSLATVDELARRALAAGMSRSSSVVSVGGGLVENLAGMLAGLAFRGVPIVHLPTTPVGAFDAVLSRKQAVSLDGVKNALGLFRTPTFVGVDLRWLETVDRTLLMTGLAEMAKNVVAVVPEDAGRFVAAVEGLDADPSGSLMTLLDIGIRAKAPFLAADPDEKGVALVFEYGHTVGHAIETSAVTPRPHGESVGWGMLVAADVARVMTGLNVDAYALHDELLRPLGVVRNAPPDLDVAVVVERALRDNKRGYRPLAEDEVGMVLLADAGRVAGETSVPIVPVPADLVRRCLAQLMEER</sequence>
<evidence type="ECO:0000256" key="4">
    <source>
        <dbReference type="ARBA" id="ARBA00023027"/>
    </source>
</evidence>
<dbReference type="GO" id="GO:0046872">
    <property type="term" value="F:metal ion binding"/>
    <property type="evidence" value="ECO:0007669"/>
    <property type="project" value="UniProtKB-KW"/>
</dbReference>
<dbReference type="Pfam" id="PF01761">
    <property type="entry name" value="DHQ_synthase"/>
    <property type="match status" value="1"/>
</dbReference>
<dbReference type="GO" id="GO:0003856">
    <property type="term" value="F:3-dehydroquinate synthase activity"/>
    <property type="evidence" value="ECO:0007669"/>
    <property type="project" value="TreeGrafter"/>
</dbReference>
<dbReference type="EMBL" id="QKWH01000010">
    <property type="protein sequence ID" value="PZR52379.1"/>
    <property type="molecule type" value="Genomic_DNA"/>
</dbReference>
<dbReference type="InterPro" id="IPR056179">
    <property type="entry name" value="DHQS_C"/>
</dbReference>
<evidence type="ECO:0000256" key="1">
    <source>
        <dbReference type="ARBA" id="ARBA00001911"/>
    </source>
</evidence>
<evidence type="ECO:0000256" key="2">
    <source>
        <dbReference type="ARBA" id="ARBA00001941"/>
    </source>
</evidence>
<comment type="cofactor">
    <cofactor evidence="1">
        <name>NAD(+)</name>
        <dbReference type="ChEBI" id="CHEBI:57540"/>
    </cofactor>
</comment>
<keyword evidence="6" id="KW-0170">Cobalt</keyword>
<comment type="cofactor">
    <cofactor evidence="2">
        <name>Co(2+)</name>
        <dbReference type="ChEBI" id="CHEBI:48828"/>
    </cofactor>
</comment>
<evidence type="ECO:0000313" key="9">
    <source>
        <dbReference type="EMBL" id="PZR52379.1"/>
    </source>
</evidence>
<feature type="domain" description="3-dehydroquinate synthase N-terminal" evidence="7">
    <location>
        <begin position="84"/>
        <end position="192"/>
    </location>
</feature>
<accession>A0A2W5WLC6</accession>
<gene>
    <name evidence="9" type="ORF">DNL40_11930</name>
</gene>
<keyword evidence="3" id="KW-0479">Metal-binding</keyword>
<evidence type="ECO:0000256" key="6">
    <source>
        <dbReference type="ARBA" id="ARBA00023285"/>
    </source>
</evidence>
<dbReference type="Gene3D" id="3.40.50.1970">
    <property type="match status" value="1"/>
</dbReference>
<dbReference type="InterPro" id="IPR030963">
    <property type="entry name" value="DHQ_synth_fam"/>
</dbReference>
<evidence type="ECO:0000259" key="7">
    <source>
        <dbReference type="Pfam" id="PF01761"/>
    </source>
</evidence>
<dbReference type="AlphaFoldDB" id="A0A2W5WLC6"/>